<name>A0ACB8SSA1_9AGAM</name>
<evidence type="ECO:0000313" key="1">
    <source>
        <dbReference type="EMBL" id="KAI0058975.1"/>
    </source>
</evidence>
<accession>A0ACB8SSA1</accession>
<sequence length="279" mass="31480">MGISQVCGHWREITLDLKNFWSFLPLELNRPPCKWLELSIARSNPAPVYIHAELQYFDNKSRFGSTLLLALGEISRAREIHIYYPRHEVFSVWPDVARSLCSTTAPVLEVLDIEMTHLHLDGDMFGGNVPRRLHTLYLTRVQPISLKSSLFHALLTALQLVNIRLVHSYGQMVEVLARLPNLHTLILDGIVVSRRPLSFKRDYFRDVALPALRRLEIVENIGHIVKLMQQLLLPPTPQSPFAPATMSTRISTAIPSLPSSRSSPPSFATHQAPFTAGSP</sequence>
<organism evidence="1 2">
    <name type="scientific">Artomyces pyxidatus</name>
    <dbReference type="NCBI Taxonomy" id="48021"/>
    <lineage>
        <taxon>Eukaryota</taxon>
        <taxon>Fungi</taxon>
        <taxon>Dikarya</taxon>
        <taxon>Basidiomycota</taxon>
        <taxon>Agaricomycotina</taxon>
        <taxon>Agaricomycetes</taxon>
        <taxon>Russulales</taxon>
        <taxon>Auriscalpiaceae</taxon>
        <taxon>Artomyces</taxon>
    </lineage>
</organism>
<keyword evidence="2" id="KW-1185">Reference proteome</keyword>
<dbReference type="Proteomes" id="UP000814140">
    <property type="component" value="Unassembled WGS sequence"/>
</dbReference>
<comment type="caution">
    <text evidence="1">The sequence shown here is derived from an EMBL/GenBank/DDBJ whole genome shotgun (WGS) entry which is preliminary data.</text>
</comment>
<reference evidence="1" key="1">
    <citation type="submission" date="2021-03" db="EMBL/GenBank/DDBJ databases">
        <authorList>
            <consortium name="DOE Joint Genome Institute"/>
            <person name="Ahrendt S."/>
            <person name="Looney B.P."/>
            <person name="Miyauchi S."/>
            <person name="Morin E."/>
            <person name="Drula E."/>
            <person name="Courty P.E."/>
            <person name="Chicoki N."/>
            <person name="Fauchery L."/>
            <person name="Kohler A."/>
            <person name="Kuo A."/>
            <person name="Labutti K."/>
            <person name="Pangilinan J."/>
            <person name="Lipzen A."/>
            <person name="Riley R."/>
            <person name="Andreopoulos W."/>
            <person name="He G."/>
            <person name="Johnson J."/>
            <person name="Barry K.W."/>
            <person name="Grigoriev I.V."/>
            <person name="Nagy L."/>
            <person name="Hibbett D."/>
            <person name="Henrissat B."/>
            <person name="Matheny P.B."/>
            <person name="Labbe J."/>
            <person name="Martin F."/>
        </authorList>
    </citation>
    <scope>NUCLEOTIDE SEQUENCE</scope>
    <source>
        <strain evidence="1">HHB10654</strain>
    </source>
</reference>
<reference evidence="1" key="2">
    <citation type="journal article" date="2022" name="New Phytol.">
        <title>Evolutionary transition to the ectomycorrhizal habit in the genomes of a hyperdiverse lineage of mushroom-forming fungi.</title>
        <authorList>
            <person name="Looney B."/>
            <person name="Miyauchi S."/>
            <person name="Morin E."/>
            <person name="Drula E."/>
            <person name="Courty P.E."/>
            <person name="Kohler A."/>
            <person name="Kuo A."/>
            <person name="LaButti K."/>
            <person name="Pangilinan J."/>
            <person name="Lipzen A."/>
            <person name="Riley R."/>
            <person name="Andreopoulos W."/>
            <person name="He G."/>
            <person name="Johnson J."/>
            <person name="Nolan M."/>
            <person name="Tritt A."/>
            <person name="Barry K.W."/>
            <person name="Grigoriev I.V."/>
            <person name="Nagy L.G."/>
            <person name="Hibbett D."/>
            <person name="Henrissat B."/>
            <person name="Matheny P.B."/>
            <person name="Labbe J."/>
            <person name="Martin F.M."/>
        </authorList>
    </citation>
    <scope>NUCLEOTIDE SEQUENCE</scope>
    <source>
        <strain evidence="1">HHB10654</strain>
    </source>
</reference>
<protein>
    <submittedName>
        <fullName evidence="1">Uncharacterized protein</fullName>
    </submittedName>
</protein>
<evidence type="ECO:0000313" key="2">
    <source>
        <dbReference type="Proteomes" id="UP000814140"/>
    </source>
</evidence>
<gene>
    <name evidence="1" type="ORF">BV25DRAFT_1178437</name>
</gene>
<proteinExistence type="predicted"/>
<dbReference type="EMBL" id="MU277230">
    <property type="protein sequence ID" value="KAI0058975.1"/>
    <property type="molecule type" value="Genomic_DNA"/>
</dbReference>